<dbReference type="InterPro" id="IPR050313">
    <property type="entry name" value="Carb_Metab_HTH_regulators"/>
</dbReference>
<dbReference type="SUPFAM" id="SSF46785">
    <property type="entry name" value="Winged helix' DNA-binding domain"/>
    <property type="match status" value="1"/>
</dbReference>
<evidence type="ECO:0000256" key="3">
    <source>
        <dbReference type="ARBA" id="ARBA00023015"/>
    </source>
</evidence>
<feature type="domain" description="HTH deoR-type" evidence="7">
    <location>
        <begin position="25"/>
        <end position="80"/>
    </location>
</feature>
<dbReference type="SMART" id="SM01134">
    <property type="entry name" value="DeoRC"/>
    <property type="match status" value="1"/>
</dbReference>
<dbReference type="Proteomes" id="UP000035722">
    <property type="component" value="Unassembled WGS sequence"/>
</dbReference>
<sequence length="275" mass="29465">MRRADFRHVEQEEGEMSTAREEGPLTPRQRTILDELGRRGFISTTDLAETFAVSDMTVRRDTRVLSKLGLVRVVHGGVSALHTGGQNADFAARVREDADAKQRVALACVAMIGERDAIILDAGTTTYQIAQELPASFTGTIITHSAPAIQRCLQLTAARTICLGGELLLDSQAFNGPMTVSAAAGLRAKTAFIGVSGIHDEAFYIERDVERATKIALMNSAEQVVVVATHQKMLRYALARLAAFDAADVLVTDAPPPPEIEDALGAANVKLVVAA</sequence>
<feature type="compositionally biased region" description="Basic and acidic residues" evidence="6">
    <location>
        <begin position="1"/>
        <end position="11"/>
    </location>
</feature>
<protein>
    <recommendedName>
        <fullName evidence="1">Lactose phosphotransferase system repressor</fullName>
    </recommendedName>
</protein>
<evidence type="ECO:0000256" key="2">
    <source>
        <dbReference type="ARBA" id="ARBA00022491"/>
    </source>
</evidence>
<keyword evidence="9" id="KW-1185">Reference proteome</keyword>
<comment type="caution">
    <text evidence="8">The sequence shown here is derived from an EMBL/GenBank/DDBJ whole genome shotgun (WGS) entry which is preliminary data.</text>
</comment>
<dbReference type="Pfam" id="PF00455">
    <property type="entry name" value="DeoRC"/>
    <property type="match status" value="1"/>
</dbReference>
<keyword evidence="3" id="KW-0805">Transcription regulation</keyword>
<evidence type="ECO:0000313" key="9">
    <source>
        <dbReference type="Proteomes" id="UP000035722"/>
    </source>
</evidence>
<accession>A0A024H698</accession>
<dbReference type="InterPro" id="IPR014036">
    <property type="entry name" value="DeoR-like_C"/>
</dbReference>
<dbReference type="PANTHER" id="PTHR30363">
    <property type="entry name" value="HTH-TYPE TRANSCRIPTIONAL REGULATOR SRLR-RELATED"/>
    <property type="match status" value="1"/>
</dbReference>
<dbReference type="STRING" id="861266.ARTSIC4J27_3251"/>
<dbReference type="Gene3D" id="1.10.10.10">
    <property type="entry name" value="Winged helix-like DNA-binding domain superfamily/Winged helix DNA-binding domain"/>
    <property type="match status" value="1"/>
</dbReference>
<dbReference type="PROSITE" id="PS51000">
    <property type="entry name" value="HTH_DEOR_2"/>
    <property type="match status" value="1"/>
</dbReference>
<evidence type="ECO:0000256" key="5">
    <source>
        <dbReference type="ARBA" id="ARBA00024937"/>
    </source>
</evidence>
<reference evidence="9" key="1">
    <citation type="journal article" date="2014" name="Genome Announc.">
        <title>Genome Sequence of Arthrobacter siccitolerans 4J27, a Xeroprotectant-Producing Desiccation-Tolerant Microorganism.</title>
        <authorList>
            <person name="Manzanera M."/>
            <person name="Santa-Cruz-Calvo L."/>
            <person name="Vilchez J.I."/>
            <person name="Garcia-Fontana C."/>
            <person name="Silva-Castro G.A."/>
            <person name="Calvo C."/>
            <person name="Gonzalez-Lopez J."/>
        </authorList>
    </citation>
    <scope>NUCLEOTIDE SEQUENCE [LARGE SCALE GENOMIC DNA]</scope>
    <source>
        <strain evidence="9">4J27</strain>
    </source>
</reference>
<dbReference type="PANTHER" id="PTHR30363:SF4">
    <property type="entry name" value="GLYCEROL-3-PHOSPHATE REGULON REPRESSOR"/>
    <property type="match status" value="1"/>
</dbReference>
<keyword evidence="4" id="KW-0804">Transcription</keyword>
<dbReference type="SMART" id="SM00420">
    <property type="entry name" value="HTH_DEOR"/>
    <property type="match status" value="1"/>
</dbReference>
<dbReference type="InterPro" id="IPR036390">
    <property type="entry name" value="WH_DNA-bd_sf"/>
</dbReference>
<dbReference type="GO" id="GO:0003700">
    <property type="term" value="F:DNA-binding transcription factor activity"/>
    <property type="evidence" value="ECO:0007669"/>
    <property type="project" value="InterPro"/>
</dbReference>
<evidence type="ECO:0000256" key="6">
    <source>
        <dbReference type="SAM" id="MobiDB-lite"/>
    </source>
</evidence>
<dbReference type="InterPro" id="IPR037171">
    <property type="entry name" value="NagB/RpiA_transferase-like"/>
</dbReference>
<dbReference type="PRINTS" id="PR00037">
    <property type="entry name" value="HTHLACR"/>
</dbReference>
<dbReference type="InterPro" id="IPR001034">
    <property type="entry name" value="DeoR_HTH"/>
</dbReference>
<comment type="function">
    <text evidence="5">Repressor of the lactose catabolism operon. Galactose-6-phosphate is the inducer.</text>
</comment>
<feature type="region of interest" description="Disordered" evidence="6">
    <location>
        <begin position="1"/>
        <end position="25"/>
    </location>
</feature>
<dbReference type="SUPFAM" id="SSF100950">
    <property type="entry name" value="NagB/RpiA/CoA transferase-like"/>
    <property type="match status" value="1"/>
</dbReference>
<evidence type="ECO:0000313" key="8">
    <source>
        <dbReference type="EMBL" id="CCQ47271.1"/>
    </source>
</evidence>
<gene>
    <name evidence="8" type="ORF">ARTSIC4J27_3251</name>
</gene>
<proteinExistence type="predicted"/>
<dbReference type="EMBL" id="CAQI01000048">
    <property type="protein sequence ID" value="CCQ47271.1"/>
    <property type="molecule type" value="Genomic_DNA"/>
</dbReference>
<evidence type="ECO:0000256" key="4">
    <source>
        <dbReference type="ARBA" id="ARBA00023163"/>
    </source>
</evidence>
<dbReference type="Pfam" id="PF08220">
    <property type="entry name" value="HTH_DeoR"/>
    <property type="match status" value="1"/>
</dbReference>
<name>A0A024H698_9MICC</name>
<evidence type="ECO:0000256" key="1">
    <source>
        <dbReference type="ARBA" id="ARBA00021390"/>
    </source>
</evidence>
<organism evidence="8 9">
    <name type="scientific">Pseudarthrobacter siccitolerans</name>
    <dbReference type="NCBI Taxonomy" id="861266"/>
    <lineage>
        <taxon>Bacteria</taxon>
        <taxon>Bacillati</taxon>
        <taxon>Actinomycetota</taxon>
        <taxon>Actinomycetes</taxon>
        <taxon>Micrococcales</taxon>
        <taxon>Micrococcaceae</taxon>
        <taxon>Pseudarthrobacter</taxon>
    </lineage>
</organism>
<dbReference type="AlphaFoldDB" id="A0A024H698"/>
<keyword evidence="2" id="KW-0678">Repressor</keyword>
<evidence type="ECO:0000259" key="7">
    <source>
        <dbReference type="PROSITE" id="PS51000"/>
    </source>
</evidence>
<dbReference type="InterPro" id="IPR036388">
    <property type="entry name" value="WH-like_DNA-bd_sf"/>
</dbReference>